<protein>
    <recommendedName>
        <fullName evidence="1">Phosphatidylserine synthase</fullName>
        <ecNumber evidence="1">2.7.8.29</ecNumber>
    </recommendedName>
    <alternativeName>
        <fullName evidence="1">Serine-exchange enzyme</fullName>
    </alternativeName>
</protein>
<accession>A0A7J7SC27</accession>
<keyword evidence="1" id="KW-0808">Transferase</keyword>
<comment type="catalytic activity">
    <reaction evidence="1">
        <text>a 1,2-diacyl-sn-glycero-3-phosphoethanolamine + L-serine = a 1,2-diacyl-sn-glycero-3-phospho-L-serine + ethanolamine</text>
        <dbReference type="Rhea" id="RHEA:27606"/>
        <dbReference type="ChEBI" id="CHEBI:33384"/>
        <dbReference type="ChEBI" id="CHEBI:57262"/>
        <dbReference type="ChEBI" id="CHEBI:57603"/>
        <dbReference type="ChEBI" id="CHEBI:64612"/>
        <dbReference type="EC" id="2.7.8.29"/>
    </reaction>
</comment>
<dbReference type="EC" id="2.7.8.29" evidence="1"/>
<dbReference type="UniPathway" id="UPA00948"/>
<organism evidence="2 3">
    <name type="scientific">Myotis myotis</name>
    <name type="common">Greater mouse-eared bat</name>
    <name type="synonym">Vespertilio myotis</name>
    <dbReference type="NCBI Taxonomy" id="51298"/>
    <lineage>
        <taxon>Eukaryota</taxon>
        <taxon>Metazoa</taxon>
        <taxon>Chordata</taxon>
        <taxon>Craniata</taxon>
        <taxon>Vertebrata</taxon>
        <taxon>Euteleostomi</taxon>
        <taxon>Mammalia</taxon>
        <taxon>Eutheria</taxon>
        <taxon>Laurasiatheria</taxon>
        <taxon>Chiroptera</taxon>
        <taxon>Yangochiroptera</taxon>
        <taxon>Vespertilionidae</taxon>
        <taxon>Myotis</taxon>
    </lineage>
</organism>
<sequence length="143" mass="16492">MLVEAGGSGHPAVQQRQHLAGHGPLPVLRDEDLPLDKFQGHPHHHWENQKSLQFTPARWTYVRWFDPKSSFKRVARIYLSMIIRQLTELNTFFWKHIFVFQAGHPFTWCRILFISGITVPTVTQCYAYLADTVQAHGDTVLGV</sequence>
<gene>
    <name evidence="2" type="ORF">mMyoMyo1_009500</name>
</gene>
<evidence type="ECO:0000313" key="3">
    <source>
        <dbReference type="Proteomes" id="UP000527355"/>
    </source>
</evidence>
<comment type="similarity">
    <text evidence="1">Belongs to the phosphatidyl serine synthase family.</text>
</comment>
<dbReference type="GO" id="GO:0006659">
    <property type="term" value="P:phosphatidylserine biosynthetic process"/>
    <property type="evidence" value="ECO:0007669"/>
    <property type="project" value="UniProtKB-UniRule"/>
</dbReference>
<evidence type="ECO:0000313" key="2">
    <source>
        <dbReference type="EMBL" id="KAF6285941.1"/>
    </source>
</evidence>
<proteinExistence type="inferred from homology"/>
<dbReference type="VEuPathDB" id="HostDB:GeneID_118670645"/>
<comment type="caution">
    <text evidence="2">The sequence shown here is derived from an EMBL/GenBank/DDBJ whole genome shotgun (WGS) entry which is preliminary data.</text>
</comment>
<keyword evidence="1" id="KW-0256">Endoplasmic reticulum</keyword>
<keyword evidence="1" id="KW-0594">Phospholipid biosynthesis</keyword>
<dbReference type="GO" id="GO:0106245">
    <property type="term" value="F:L-serine-phosphatidylethanolamine phosphatidyltransferase activity"/>
    <property type="evidence" value="ECO:0007669"/>
    <property type="project" value="UniProtKB-UniRule"/>
</dbReference>
<dbReference type="Proteomes" id="UP000527355">
    <property type="component" value="Unassembled WGS sequence"/>
</dbReference>
<comment type="subcellular location">
    <subcellularLocation>
        <location evidence="1">Endoplasmic reticulum membrane</location>
        <topology evidence="1">Multi-pass membrane protein</topology>
    </subcellularLocation>
</comment>
<dbReference type="InterPro" id="IPR004277">
    <property type="entry name" value="PSS"/>
</dbReference>
<dbReference type="AlphaFoldDB" id="A0A7J7SC27"/>
<evidence type="ECO:0000256" key="1">
    <source>
        <dbReference type="RuleBase" id="RU368094"/>
    </source>
</evidence>
<comment type="pathway">
    <text evidence="1">Phospholipid metabolism; phosphatidylserine biosynthesis.</text>
</comment>
<keyword evidence="1" id="KW-1208">Phospholipid metabolism</keyword>
<keyword evidence="3" id="KW-1185">Reference proteome</keyword>
<dbReference type="Pfam" id="PF03034">
    <property type="entry name" value="PSS"/>
    <property type="match status" value="1"/>
</dbReference>
<dbReference type="GO" id="GO:0005789">
    <property type="term" value="C:endoplasmic reticulum membrane"/>
    <property type="evidence" value="ECO:0007669"/>
    <property type="project" value="UniProtKB-SubCell"/>
</dbReference>
<name>A0A7J7SC27_MYOMY</name>
<comment type="function">
    <text evidence="1">Catalyzes a base-exchange reaction in which the polar head group of phosphatidylethanolamine (PE) is replaced by L-serine.</text>
</comment>
<keyword evidence="1" id="KW-0444">Lipid biosynthesis</keyword>
<reference evidence="2 3" key="1">
    <citation type="journal article" date="2020" name="Nature">
        <title>Six reference-quality genomes reveal evolution of bat adaptations.</title>
        <authorList>
            <person name="Jebb D."/>
            <person name="Huang Z."/>
            <person name="Pippel M."/>
            <person name="Hughes G.M."/>
            <person name="Lavrichenko K."/>
            <person name="Devanna P."/>
            <person name="Winkler S."/>
            <person name="Jermiin L.S."/>
            <person name="Skirmuntt E.C."/>
            <person name="Katzourakis A."/>
            <person name="Burkitt-Gray L."/>
            <person name="Ray D.A."/>
            <person name="Sullivan K.A.M."/>
            <person name="Roscito J.G."/>
            <person name="Kirilenko B.M."/>
            <person name="Davalos L.M."/>
            <person name="Corthals A.P."/>
            <person name="Power M.L."/>
            <person name="Jones G."/>
            <person name="Ransome R.D."/>
            <person name="Dechmann D.K.N."/>
            <person name="Locatelli A.G."/>
            <person name="Puechmaille S.J."/>
            <person name="Fedrigo O."/>
            <person name="Jarvis E.D."/>
            <person name="Hiller M."/>
            <person name="Vernes S.C."/>
            <person name="Myers E.W."/>
            <person name="Teeling E.C."/>
        </authorList>
    </citation>
    <scope>NUCLEOTIDE SEQUENCE [LARGE SCALE GENOMIC DNA]</scope>
    <source>
        <strain evidence="2">MMyoMyo1</strain>
        <tissue evidence="2">Flight muscle</tissue>
    </source>
</reference>
<dbReference type="EMBL" id="JABWUV010000019">
    <property type="protein sequence ID" value="KAF6285941.1"/>
    <property type="molecule type" value="Genomic_DNA"/>
</dbReference>
<keyword evidence="1" id="KW-0443">Lipid metabolism</keyword>